<dbReference type="AlphaFoldDB" id="A0A9P6N1V7"/>
<dbReference type="Proteomes" id="UP000703661">
    <property type="component" value="Unassembled WGS sequence"/>
</dbReference>
<feature type="region of interest" description="Disordered" evidence="1">
    <location>
        <begin position="393"/>
        <end position="466"/>
    </location>
</feature>
<dbReference type="InterPro" id="IPR011022">
    <property type="entry name" value="Arrestin_C-like"/>
</dbReference>
<protein>
    <recommendedName>
        <fullName evidence="2">Arrestin C-terminal-like domain-containing protein</fullName>
    </recommendedName>
</protein>
<evidence type="ECO:0000313" key="3">
    <source>
        <dbReference type="EMBL" id="KAG0021481.1"/>
    </source>
</evidence>
<dbReference type="Pfam" id="PF02752">
    <property type="entry name" value="Arrestin_C"/>
    <property type="match status" value="1"/>
</dbReference>
<dbReference type="EMBL" id="JAAAID010000156">
    <property type="protein sequence ID" value="KAG0021481.1"/>
    <property type="molecule type" value="Genomic_DNA"/>
</dbReference>
<evidence type="ECO:0000313" key="4">
    <source>
        <dbReference type="Proteomes" id="UP000703661"/>
    </source>
</evidence>
<name>A0A9P6N1V7_9FUNG</name>
<sequence>MARQQQQQQQQQQVIFETEHILIQDEPIQVKRHTFMFNIKFPRVNLPPSMMDGDRSVVYSVHGELIFQTTPGDTSTQSTLLSPKVHLKYLPLIPTSIPHYPVIEMTQVMDPYTNQPLFKAVIESPQRGVCLGESLPLSLTITNSSETELQSIHLSLVRVISYPPASTASSTSNNNDGVSQAITDPVTVHAATIPISNTSNKNTTWLETIQFKVPANLGLVPTTNKVITPLYRVDYYISVSIPVASRSSGLASWFTPTVKGPPPVDISLVRTATGATETGTENDSPNSRIGTRKNSIDKFIKVNLQLDRITTLNSTMKWPTLIQLPLIPVIVGTVSYSIPEKQLRWPIPSYSDVEDRPRFIRDRFEEEMIQHLESLETLIAEEEDEQHIEDLVQAARKSASSEENEGDDQRARSRIPERFRDGGTQSRRKGSLSYSGLDTPPPSPPSSSPMSAGTLPRVGRRSMSPKASCLGKELLLEMHHSRIQQSIHAGLNDI</sequence>
<evidence type="ECO:0000259" key="2">
    <source>
        <dbReference type="Pfam" id="PF02752"/>
    </source>
</evidence>
<feature type="domain" description="Arrestin C-terminal-like" evidence="2">
    <location>
        <begin position="122"/>
        <end position="244"/>
    </location>
</feature>
<reference evidence="3" key="1">
    <citation type="journal article" date="2020" name="Fungal Divers.">
        <title>Resolving the Mortierellaceae phylogeny through synthesis of multi-gene phylogenetics and phylogenomics.</title>
        <authorList>
            <person name="Vandepol N."/>
            <person name="Liber J."/>
            <person name="Desiro A."/>
            <person name="Na H."/>
            <person name="Kennedy M."/>
            <person name="Barry K."/>
            <person name="Grigoriev I.V."/>
            <person name="Miller A.N."/>
            <person name="O'Donnell K."/>
            <person name="Stajich J.E."/>
            <person name="Bonito G."/>
        </authorList>
    </citation>
    <scope>NUCLEOTIDE SEQUENCE</scope>
    <source>
        <strain evidence="3">NRRL 2769</strain>
    </source>
</reference>
<gene>
    <name evidence="3" type="ORF">BGZ80_002283</name>
</gene>
<evidence type="ECO:0000256" key="1">
    <source>
        <dbReference type="SAM" id="MobiDB-lite"/>
    </source>
</evidence>
<keyword evidence="4" id="KW-1185">Reference proteome</keyword>
<dbReference type="Gene3D" id="2.60.40.640">
    <property type="match status" value="1"/>
</dbReference>
<dbReference type="InterPro" id="IPR014752">
    <property type="entry name" value="Arrestin-like_C"/>
</dbReference>
<feature type="compositionally biased region" description="Basic and acidic residues" evidence="1">
    <location>
        <begin position="407"/>
        <end position="421"/>
    </location>
</feature>
<proteinExistence type="predicted"/>
<accession>A0A9P6N1V7</accession>
<organism evidence="3 4">
    <name type="scientific">Entomortierella chlamydospora</name>
    <dbReference type="NCBI Taxonomy" id="101097"/>
    <lineage>
        <taxon>Eukaryota</taxon>
        <taxon>Fungi</taxon>
        <taxon>Fungi incertae sedis</taxon>
        <taxon>Mucoromycota</taxon>
        <taxon>Mortierellomycotina</taxon>
        <taxon>Mortierellomycetes</taxon>
        <taxon>Mortierellales</taxon>
        <taxon>Mortierellaceae</taxon>
        <taxon>Entomortierella</taxon>
    </lineage>
</organism>
<comment type="caution">
    <text evidence="3">The sequence shown here is derived from an EMBL/GenBank/DDBJ whole genome shotgun (WGS) entry which is preliminary data.</text>
</comment>